<keyword evidence="1" id="KW-0808">Transferase</keyword>
<gene>
    <name evidence="1" type="ORF">GJR95_09705</name>
</gene>
<dbReference type="GO" id="GO:0016740">
    <property type="term" value="F:transferase activity"/>
    <property type="evidence" value="ECO:0007669"/>
    <property type="project" value="UniProtKB-KW"/>
</dbReference>
<dbReference type="RefSeq" id="WP_162385680.1">
    <property type="nucleotide sequence ID" value="NZ_CP045997.1"/>
</dbReference>
<name>A0A6P1VTF4_9BACT</name>
<reference evidence="1 2" key="1">
    <citation type="submission" date="2019-11" db="EMBL/GenBank/DDBJ databases">
        <title>Spirosoma endbachense sp. nov., isolated from a natural salt meadow.</title>
        <authorList>
            <person name="Rojas J."/>
            <person name="Ambika Manirajan B."/>
            <person name="Ratering S."/>
            <person name="Suarez C."/>
            <person name="Geissler-Plaum R."/>
            <person name="Schnell S."/>
        </authorList>
    </citation>
    <scope>NUCLEOTIDE SEQUENCE [LARGE SCALE GENOMIC DNA]</scope>
    <source>
        <strain evidence="1 2">I-24</strain>
    </source>
</reference>
<sequence length="415" mass="46419">MAHSDKIILNLSALDYSGAGKFAVDFSQLLQKNGLQSYLVVKDSKVGGEGIIAYQDSSFDNALGKFQRKSVKKKLTDDLFAYDYYFYNKYETLSVVSAQKILALIPKKPDVIFIHWVTDFINAKIIHELHRLTKAKIYWLVIDNAPLTGGCHYPWTCDGYTRSCSSCPAIRADEYKWIAEKNLSFKKKYLPDDLCLITFSQSDFVRAKQSSLFRDKHVLKLVGFVDEEKFTLGDKAAARRYFNVPADKTVLFFGASSLKEKRKGMQLLLDALTTNPTDEFTLLIAGEFPTKGLKGNVRNLGYLDEDELVIAYQAATVFICPSVEDSGPMMINQSLMCGTPVVAFDTGVAQDLVIFEQTGYRAKLADVQDLAKGIAHVVNRDVSSQVALQSRCRTMALQAYGRVAFINKLMDLVTA</sequence>
<dbReference type="AlphaFoldDB" id="A0A6P1VTF4"/>
<keyword evidence="2" id="KW-1185">Reference proteome</keyword>
<evidence type="ECO:0000313" key="2">
    <source>
        <dbReference type="Proteomes" id="UP000464577"/>
    </source>
</evidence>
<protein>
    <submittedName>
        <fullName evidence="1">Glycosyltransferase</fullName>
    </submittedName>
</protein>
<dbReference type="SUPFAM" id="SSF53756">
    <property type="entry name" value="UDP-Glycosyltransferase/glycogen phosphorylase"/>
    <property type="match status" value="1"/>
</dbReference>
<dbReference type="Pfam" id="PF13692">
    <property type="entry name" value="Glyco_trans_1_4"/>
    <property type="match status" value="1"/>
</dbReference>
<accession>A0A6P1VTF4</accession>
<dbReference type="KEGG" id="senf:GJR95_09705"/>
<evidence type="ECO:0000313" key="1">
    <source>
        <dbReference type="EMBL" id="QHV95270.1"/>
    </source>
</evidence>
<dbReference type="Proteomes" id="UP000464577">
    <property type="component" value="Chromosome"/>
</dbReference>
<dbReference type="Gene3D" id="3.40.50.2000">
    <property type="entry name" value="Glycogen Phosphorylase B"/>
    <property type="match status" value="1"/>
</dbReference>
<organism evidence="1 2">
    <name type="scientific">Spirosoma endbachense</name>
    <dbReference type="NCBI Taxonomy" id="2666025"/>
    <lineage>
        <taxon>Bacteria</taxon>
        <taxon>Pseudomonadati</taxon>
        <taxon>Bacteroidota</taxon>
        <taxon>Cytophagia</taxon>
        <taxon>Cytophagales</taxon>
        <taxon>Cytophagaceae</taxon>
        <taxon>Spirosoma</taxon>
    </lineage>
</organism>
<proteinExistence type="predicted"/>
<dbReference type="PANTHER" id="PTHR12526">
    <property type="entry name" value="GLYCOSYLTRANSFERASE"/>
    <property type="match status" value="1"/>
</dbReference>
<dbReference type="EMBL" id="CP045997">
    <property type="protein sequence ID" value="QHV95270.1"/>
    <property type="molecule type" value="Genomic_DNA"/>
</dbReference>